<evidence type="ECO:0000259" key="2">
    <source>
        <dbReference type="SMART" id="SM00062"/>
    </source>
</evidence>
<dbReference type="SUPFAM" id="SSF53850">
    <property type="entry name" value="Periplasmic binding protein-like II"/>
    <property type="match status" value="1"/>
</dbReference>
<dbReference type="AlphaFoldDB" id="A0A975BPF6"/>
<evidence type="ECO:0000313" key="3">
    <source>
        <dbReference type="EMBL" id="QTA88938.1"/>
    </source>
</evidence>
<keyword evidence="4" id="KW-1185">Reference proteome</keyword>
<keyword evidence="1" id="KW-0472">Membrane</keyword>
<feature type="domain" description="Solute-binding protein family 3/N-terminal" evidence="2">
    <location>
        <begin position="44"/>
        <end position="266"/>
    </location>
</feature>
<dbReference type="Pfam" id="PF00497">
    <property type="entry name" value="SBP_bac_3"/>
    <property type="match status" value="1"/>
</dbReference>
<dbReference type="Gene3D" id="3.40.190.10">
    <property type="entry name" value="Periplasmic binding protein-like II"/>
    <property type="match status" value="2"/>
</dbReference>
<reference evidence="3" key="1">
    <citation type="journal article" date="2021" name="Microb. Physiol.">
        <title>Proteogenomic Insights into the Physiology of Marine, Sulfate-Reducing, Filamentous Desulfonema limicola and Desulfonema magnum.</title>
        <authorList>
            <person name="Schnaars V."/>
            <person name="Wohlbrand L."/>
            <person name="Scheve S."/>
            <person name="Hinrichs C."/>
            <person name="Reinhardt R."/>
            <person name="Rabus R."/>
        </authorList>
    </citation>
    <scope>NUCLEOTIDE SEQUENCE</scope>
    <source>
        <strain evidence="3">4be13</strain>
    </source>
</reference>
<keyword evidence="1" id="KW-1133">Transmembrane helix</keyword>
<evidence type="ECO:0000313" key="4">
    <source>
        <dbReference type="Proteomes" id="UP000663722"/>
    </source>
</evidence>
<dbReference type="PANTHER" id="PTHR38834">
    <property type="entry name" value="PERIPLASMIC SUBSTRATE BINDING PROTEIN FAMILY 3"/>
    <property type="match status" value="1"/>
</dbReference>
<accession>A0A975BPF6</accession>
<dbReference type="InterPro" id="IPR001638">
    <property type="entry name" value="Solute-binding_3/MltF_N"/>
</dbReference>
<gene>
    <name evidence="3" type="ORF">dnm_049850</name>
</gene>
<organism evidence="3 4">
    <name type="scientific">Desulfonema magnum</name>
    <dbReference type="NCBI Taxonomy" id="45655"/>
    <lineage>
        <taxon>Bacteria</taxon>
        <taxon>Pseudomonadati</taxon>
        <taxon>Thermodesulfobacteriota</taxon>
        <taxon>Desulfobacteria</taxon>
        <taxon>Desulfobacterales</taxon>
        <taxon>Desulfococcaceae</taxon>
        <taxon>Desulfonema</taxon>
    </lineage>
</organism>
<sequence>MKYTTTSEDAEYLIISNINVRISIGFFIVFLLIPISVFAEKMSFVTSGMSPPLVYKDKDKLKGMDLDVIVEFCKQNGIRHEFKAFPWKRALMNIKEGEADGIFTLFRTKEREEFLYYPSVPINTVKTVIWARKESGIKIRELNDLKSHSLGVIAGYKYGSQFDNLKELKKTFCDTKEQLIKMLNKQRFDLAADSEACFKFMCKKIGLEQSKFEIVYVLTQNPVYFAFSKSLGERGAVLAEKFSQFMKLLQENGALEQIRNHYYQPDNQAF</sequence>
<proteinExistence type="predicted"/>
<evidence type="ECO:0000256" key="1">
    <source>
        <dbReference type="SAM" id="Phobius"/>
    </source>
</evidence>
<name>A0A975BPF6_9BACT</name>
<feature type="transmembrane region" description="Helical" evidence="1">
    <location>
        <begin position="20"/>
        <end position="39"/>
    </location>
</feature>
<dbReference type="PANTHER" id="PTHR38834:SF3">
    <property type="entry name" value="SOLUTE-BINDING PROTEIN FAMILY 3_N-TERMINAL DOMAIN-CONTAINING PROTEIN"/>
    <property type="match status" value="1"/>
</dbReference>
<keyword evidence="1" id="KW-0812">Transmembrane</keyword>
<dbReference type="KEGG" id="dmm:dnm_049850"/>
<dbReference type="EMBL" id="CP061800">
    <property type="protein sequence ID" value="QTA88938.1"/>
    <property type="molecule type" value="Genomic_DNA"/>
</dbReference>
<dbReference type="Proteomes" id="UP000663722">
    <property type="component" value="Chromosome"/>
</dbReference>
<protein>
    <submittedName>
        <fullName evidence="3">Extracellular solute-binding protein, family 3</fullName>
    </submittedName>
</protein>
<dbReference type="SMART" id="SM00062">
    <property type="entry name" value="PBPb"/>
    <property type="match status" value="1"/>
</dbReference>